<evidence type="ECO:0000313" key="1">
    <source>
        <dbReference type="EMBL" id="QJA57520.1"/>
    </source>
</evidence>
<organism evidence="1">
    <name type="scientific">viral metagenome</name>
    <dbReference type="NCBI Taxonomy" id="1070528"/>
    <lineage>
        <taxon>unclassified sequences</taxon>
        <taxon>metagenomes</taxon>
        <taxon>organismal metagenomes</taxon>
    </lineage>
</organism>
<name>A0A6M3IIZ0_9ZZZZ</name>
<accession>A0A6M3IIZ0</accession>
<protein>
    <submittedName>
        <fullName evidence="1">Uncharacterized protein</fullName>
    </submittedName>
</protein>
<sequence length="99" mass="10830">MTDCDPAGAGRANGNTVKGEKMRYLIECHPEIVDTCAECPDRGTEKCSEHEYGDPSMLVPANPAAGEWKTDLSLAPRDGWVTRNHTVIRFATINIEVTP</sequence>
<proteinExistence type="predicted"/>
<dbReference type="AlphaFoldDB" id="A0A6M3IIZ0"/>
<dbReference type="EMBL" id="MT141278">
    <property type="protein sequence ID" value="QJA57520.1"/>
    <property type="molecule type" value="Genomic_DNA"/>
</dbReference>
<reference evidence="1" key="1">
    <citation type="submission" date="2020-03" db="EMBL/GenBank/DDBJ databases">
        <title>The deep terrestrial virosphere.</title>
        <authorList>
            <person name="Holmfeldt K."/>
            <person name="Nilsson E."/>
            <person name="Simone D."/>
            <person name="Lopez-Fernandez M."/>
            <person name="Wu X."/>
            <person name="de Brujin I."/>
            <person name="Lundin D."/>
            <person name="Andersson A."/>
            <person name="Bertilsson S."/>
            <person name="Dopson M."/>
        </authorList>
    </citation>
    <scope>NUCLEOTIDE SEQUENCE</scope>
    <source>
        <strain evidence="1">MM415B01627</strain>
    </source>
</reference>
<gene>
    <name evidence="1" type="ORF">MM415B01627_0003</name>
</gene>